<dbReference type="EMBL" id="JBJKBG010000007">
    <property type="protein sequence ID" value="KAL3731013.1"/>
    <property type="molecule type" value="Genomic_DNA"/>
</dbReference>
<dbReference type="CDD" id="cd22269">
    <property type="entry name" value="DPBB_EG45-like"/>
    <property type="match status" value="1"/>
</dbReference>
<dbReference type="AlphaFoldDB" id="A0ABD3JVE0"/>
<feature type="chain" id="PRO_5044839293" description="Expansin-like EG45 domain-containing protein" evidence="1">
    <location>
        <begin position="24"/>
        <end position="152"/>
    </location>
</feature>
<dbReference type="Gene3D" id="2.40.40.10">
    <property type="entry name" value="RlpA-like domain"/>
    <property type="match status" value="1"/>
</dbReference>
<proteinExistence type="predicted"/>
<sequence length="152" mass="15887">MSPVQQQPQQLLLGLLLASVVFATVSRAAGDVGTAAYYSSPYTPTECYRDDPSQLPPSNMFAAAGGELWDNGAACGRVYAVWCVGASQSVPSNCVSDLPIEVKIIDNAFSADSSAAAYKQSVTGAALVLSEDAFNAIAKPFADSLDIKFQVV</sequence>
<dbReference type="Proteomes" id="UP001634007">
    <property type="component" value="Unassembled WGS sequence"/>
</dbReference>
<keyword evidence="1" id="KW-0732">Signal</keyword>
<dbReference type="PROSITE" id="PS50842">
    <property type="entry name" value="EXPANSIN_EG45"/>
    <property type="match status" value="1"/>
</dbReference>
<feature type="signal peptide" evidence="1">
    <location>
        <begin position="1"/>
        <end position="23"/>
    </location>
</feature>
<evidence type="ECO:0000313" key="4">
    <source>
        <dbReference type="Proteomes" id="UP001634007"/>
    </source>
</evidence>
<dbReference type="PANTHER" id="PTHR47480">
    <property type="entry name" value="EG45-LIKE DOMAIN CONTAINING PROTEIN"/>
    <property type="match status" value="1"/>
</dbReference>
<protein>
    <recommendedName>
        <fullName evidence="2">Expansin-like EG45 domain-containing protein</fullName>
    </recommendedName>
</protein>
<dbReference type="InterPro" id="IPR007112">
    <property type="entry name" value="Expansin/allergen_DPBB_dom"/>
</dbReference>
<dbReference type="InterPro" id="IPR036908">
    <property type="entry name" value="RlpA-like_sf"/>
</dbReference>
<keyword evidence="4" id="KW-1185">Reference proteome</keyword>
<evidence type="ECO:0000259" key="2">
    <source>
        <dbReference type="PROSITE" id="PS50842"/>
    </source>
</evidence>
<organism evidence="3 4">
    <name type="scientific">Eucalyptus globulus</name>
    <name type="common">Tasmanian blue gum</name>
    <dbReference type="NCBI Taxonomy" id="34317"/>
    <lineage>
        <taxon>Eukaryota</taxon>
        <taxon>Viridiplantae</taxon>
        <taxon>Streptophyta</taxon>
        <taxon>Embryophyta</taxon>
        <taxon>Tracheophyta</taxon>
        <taxon>Spermatophyta</taxon>
        <taxon>Magnoliopsida</taxon>
        <taxon>eudicotyledons</taxon>
        <taxon>Gunneridae</taxon>
        <taxon>Pentapetalae</taxon>
        <taxon>rosids</taxon>
        <taxon>malvids</taxon>
        <taxon>Myrtales</taxon>
        <taxon>Myrtaceae</taxon>
        <taxon>Myrtoideae</taxon>
        <taxon>Eucalypteae</taxon>
        <taxon>Eucalyptus</taxon>
    </lineage>
</organism>
<dbReference type="SUPFAM" id="SSF50685">
    <property type="entry name" value="Barwin-like endoglucanases"/>
    <property type="match status" value="1"/>
</dbReference>
<dbReference type="PANTHER" id="PTHR47480:SF1">
    <property type="entry name" value="EG45-LIKE DOMAIN CONTAINING PROTEIN 1"/>
    <property type="match status" value="1"/>
</dbReference>
<reference evidence="3 4" key="1">
    <citation type="submission" date="2024-11" db="EMBL/GenBank/DDBJ databases">
        <title>Chromosome-level genome assembly of Eucalyptus globulus Labill. provides insights into its genome evolution.</title>
        <authorList>
            <person name="Li X."/>
        </authorList>
    </citation>
    <scope>NUCLEOTIDE SEQUENCE [LARGE SCALE GENOMIC DNA]</scope>
    <source>
        <strain evidence="3">CL2024</strain>
        <tissue evidence="3">Fresh tender leaves</tissue>
    </source>
</reference>
<evidence type="ECO:0000256" key="1">
    <source>
        <dbReference type="SAM" id="SignalP"/>
    </source>
</evidence>
<name>A0ABD3JVE0_EUCGL</name>
<feature type="domain" description="Expansin-like EG45" evidence="2">
    <location>
        <begin position="33"/>
        <end position="152"/>
    </location>
</feature>
<dbReference type="Pfam" id="PF03330">
    <property type="entry name" value="DPBB_1"/>
    <property type="match status" value="1"/>
</dbReference>
<comment type="caution">
    <text evidence="3">The sequence shown here is derived from an EMBL/GenBank/DDBJ whole genome shotgun (WGS) entry which is preliminary data.</text>
</comment>
<evidence type="ECO:0000313" key="3">
    <source>
        <dbReference type="EMBL" id="KAL3731013.1"/>
    </source>
</evidence>
<dbReference type="InterPro" id="IPR009009">
    <property type="entry name" value="RlpA-like_DPBB"/>
</dbReference>
<gene>
    <name evidence="3" type="ORF">ACJRO7_027959</name>
</gene>
<accession>A0ABD3JVE0</accession>